<evidence type="ECO:0000256" key="5">
    <source>
        <dbReference type="ARBA" id="ARBA00022801"/>
    </source>
</evidence>
<gene>
    <name evidence="10" type="primary">hisK</name>
    <name evidence="10" type="ORF">Pla52n_30630</name>
</gene>
<accession>A0A5C6AZF5</accession>
<name>A0A5C6AZF5_9BACT</name>
<dbReference type="NCBIfam" id="NF005596">
    <property type="entry name" value="PRK07328.1"/>
    <property type="match status" value="1"/>
</dbReference>
<evidence type="ECO:0000256" key="2">
    <source>
        <dbReference type="ARBA" id="ARBA00009152"/>
    </source>
</evidence>
<dbReference type="PANTHER" id="PTHR21039:SF0">
    <property type="entry name" value="HISTIDINOL-PHOSPHATASE"/>
    <property type="match status" value="1"/>
</dbReference>
<dbReference type="PANTHER" id="PTHR21039">
    <property type="entry name" value="HISTIDINOL PHOSPHATASE-RELATED"/>
    <property type="match status" value="1"/>
</dbReference>
<dbReference type="GO" id="GO:0005737">
    <property type="term" value="C:cytoplasm"/>
    <property type="evidence" value="ECO:0007669"/>
    <property type="project" value="TreeGrafter"/>
</dbReference>
<dbReference type="InterPro" id="IPR010140">
    <property type="entry name" value="Histidinol_P_phosphatase_HisJ"/>
</dbReference>
<keyword evidence="4 8" id="KW-0028">Amino-acid biosynthesis</keyword>
<dbReference type="Proteomes" id="UP000320176">
    <property type="component" value="Unassembled WGS sequence"/>
</dbReference>
<dbReference type="NCBIfam" id="TIGR01856">
    <property type="entry name" value="hisJ_fam"/>
    <property type="match status" value="1"/>
</dbReference>
<evidence type="ECO:0000256" key="4">
    <source>
        <dbReference type="ARBA" id="ARBA00022605"/>
    </source>
</evidence>
<evidence type="ECO:0000256" key="7">
    <source>
        <dbReference type="ARBA" id="ARBA00049158"/>
    </source>
</evidence>
<comment type="similarity">
    <text evidence="2 8">Belongs to the PHP hydrolase family. HisK subfamily.</text>
</comment>
<dbReference type="EC" id="3.1.3.15" evidence="3 8"/>
<evidence type="ECO:0000313" key="10">
    <source>
        <dbReference type="EMBL" id="TWU05018.1"/>
    </source>
</evidence>
<dbReference type="GO" id="GO:0004401">
    <property type="term" value="F:histidinol-phosphatase activity"/>
    <property type="evidence" value="ECO:0007669"/>
    <property type="project" value="UniProtKB-UniRule"/>
</dbReference>
<dbReference type="EMBL" id="SJPN01000003">
    <property type="protein sequence ID" value="TWU05018.1"/>
    <property type="molecule type" value="Genomic_DNA"/>
</dbReference>
<dbReference type="InterPro" id="IPR016195">
    <property type="entry name" value="Pol/histidinol_Pase-like"/>
</dbReference>
<keyword evidence="11" id="KW-1185">Reference proteome</keyword>
<dbReference type="Pfam" id="PF02811">
    <property type="entry name" value="PHP"/>
    <property type="match status" value="1"/>
</dbReference>
<dbReference type="UniPathway" id="UPA00031">
    <property type="reaction ID" value="UER00013"/>
</dbReference>
<reference evidence="10 11" key="1">
    <citation type="submission" date="2019-02" db="EMBL/GenBank/DDBJ databases">
        <title>Deep-cultivation of Planctomycetes and their phenomic and genomic characterization uncovers novel biology.</title>
        <authorList>
            <person name="Wiegand S."/>
            <person name="Jogler M."/>
            <person name="Boedeker C."/>
            <person name="Pinto D."/>
            <person name="Vollmers J."/>
            <person name="Rivas-Marin E."/>
            <person name="Kohn T."/>
            <person name="Peeters S.H."/>
            <person name="Heuer A."/>
            <person name="Rast P."/>
            <person name="Oberbeckmann S."/>
            <person name="Bunk B."/>
            <person name="Jeske O."/>
            <person name="Meyerdierks A."/>
            <person name="Storesund J.E."/>
            <person name="Kallscheuer N."/>
            <person name="Luecker S."/>
            <person name="Lage O.M."/>
            <person name="Pohl T."/>
            <person name="Merkel B.J."/>
            <person name="Hornburger P."/>
            <person name="Mueller R.-W."/>
            <person name="Bruemmer F."/>
            <person name="Labrenz M."/>
            <person name="Spormann A.M."/>
            <person name="Op Den Camp H."/>
            <person name="Overmann J."/>
            <person name="Amann R."/>
            <person name="Jetten M.S.M."/>
            <person name="Mascher T."/>
            <person name="Medema M.H."/>
            <person name="Devos D.P."/>
            <person name="Kaster A.-K."/>
            <person name="Ovreas L."/>
            <person name="Rohde M."/>
            <person name="Galperin M.Y."/>
            <person name="Jogler C."/>
        </authorList>
    </citation>
    <scope>NUCLEOTIDE SEQUENCE [LARGE SCALE GENOMIC DNA]</scope>
    <source>
        <strain evidence="10 11">Pla52n</strain>
    </source>
</reference>
<dbReference type="Gene3D" id="3.20.20.140">
    <property type="entry name" value="Metal-dependent hydrolases"/>
    <property type="match status" value="1"/>
</dbReference>
<evidence type="ECO:0000256" key="6">
    <source>
        <dbReference type="ARBA" id="ARBA00023102"/>
    </source>
</evidence>
<organism evidence="10 11">
    <name type="scientific">Stieleria varia</name>
    <dbReference type="NCBI Taxonomy" id="2528005"/>
    <lineage>
        <taxon>Bacteria</taxon>
        <taxon>Pseudomonadati</taxon>
        <taxon>Planctomycetota</taxon>
        <taxon>Planctomycetia</taxon>
        <taxon>Pirellulales</taxon>
        <taxon>Pirellulaceae</taxon>
        <taxon>Stieleria</taxon>
    </lineage>
</organism>
<comment type="pathway">
    <text evidence="1 8">Amino-acid biosynthesis; L-histidine biosynthesis; L-histidine from 5-phospho-alpha-D-ribose 1-diphosphate: step 8/9.</text>
</comment>
<dbReference type="GO" id="GO:0000105">
    <property type="term" value="P:L-histidine biosynthetic process"/>
    <property type="evidence" value="ECO:0007669"/>
    <property type="project" value="UniProtKB-UniRule"/>
</dbReference>
<protein>
    <recommendedName>
        <fullName evidence="3 8">Histidinol-phosphatase</fullName>
        <shortName evidence="8">HolPase</shortName>
        <ecNumber evidence="3 8">3.1.3.15</ecNumber>
    </recommendedName>
</protein>
<dbReference type="SUPFAM" id="SSF89550">
    <property type="entry name" value="PHP domain-like"/>
    <property type="match status" value="1"/>
</dbReference>
<dbReference type="CDD" id="cd12110">
    <property type="entry name" value="PHP_HisPPase_Hisj_like"/>
    <property type="match status" value="1"/>
</dbReference>
<dbReference type="InterPro" id="IPR004013">
    <property type="entry name" value="PHP_dom"/>
</dbReference>
<evidence type="ECO:0000256" key="8">
    <source>
        <dbReference type="RuleBase" id="RU366003"/>
    </source>
</evidence>
<keyword evidence="5 8" id="KW-0378">Hydrolase</keyword>
<evidence type="ECO:0000313" key="11">
    <source>
        <dbReference type="Proteomes" id="UP000320176"/>
    </source>
</evidence>
<keyword evidence="6 8" id="KW-0368">Histidine biosynthesis</keyword>
<dbReference type="AlphaFoldDB" id="A0A5C6AZF5"/>
<proteinExistence type="inferred from homology"/>
<evidence type="ECO:0000259" key="9">
    <source>
        <dbReference type="Pfam" id="PF02811"/>
    </source>
</evidence>
<comment type="caution">
    <text evidence="10">The sequence shown here is derived from an EMBL/GenBank/DDBJ whole genome shotgun (WGS) entry which is preliminary data.</text>
</comment>
<evidence type="ECO:0000256" key="1">
    <source>
        <dbReference type="ARBA" id="ARBA00004970"/>
    </source>
</evidence>
<evidence type="ECO:0000256" key="3">
    <source>
        <dbReference type="ARBA" id="ARBA00013085"/>
    </source>
</evidence>
<feature type="domain" description="PHP" evidence="9">
    <location>
        <begin position="109"/>
        <end position="294"/>
    </location>
</feature>
<comment type="catalytic activity">
    <reaction evidence="7 8">
        <text>L-histidinol phosphate + H2O = L-histidinol + phosphate</text>
        <dbReference type="Rhea" id="RHEA:14465"/>
        <dbReference type="ChEBI" id="CHEBI:15377"/>
        <dbReference type="ChEBI" id="CHEBI:43474"/>
        <dbReference type="ChEBI" id="CHEBI:57699"/>
        <dbReference type="ChEBI" id="CHEBI:57980"/>
        <dbReference type="EC" id="3.1.3.15"/>
    </reaction>
</comment>
<sequence length="377" mass="42073">MRRLFSCQSASIPVRKTRGLTASGSGRMTPPNAWGGSTLSGTLSYVYWLTQRSAIAQGDDPALFAIGRAVRLLVDAHPLTEHDTTHRSSMTSDDPIIESNLIQPCLYETHSHTPLCKHATGMPTEYAAVAFQRGLKGLTITCHNPMPDGFSAHVRMGLDEFDQYVEIIEAAKQQWAGRVDVRMGIEADFFPGYESFLEKQISENAFHYVIGSVHPQVPEYVAKYWLDDPFENQVNYFRRLADAAETGLFDCISHPDLIKNQTAEAWDPQRILPEICRTLDRIAKTGLAMELNTSGVNKRIQEMNPFPAMLSEMLQRGIPVVIGADAHEPGRVGDGYLDAMDLLESVGYQELSFFLDRKRMTVPISVARQSLVAHSQR</sequence>